<evidence type="ECO:0000313" key="1">
    <source>
        <dbReference type="EMBL" id="GKX28654.1"/>
    </source>
</evidence>
<dbReference type="EMBL" id="BRLB01000001">
    <property type="protein sequence ID" value="GKX28654.1"/>
    <property type="molecule type" value="Genomic_DNA"/>
</dbReference>
<comment type="caution">
    <text evidence="1">The sequence shown here is derived from an EMBL/GenBank/DDBJ whole genome shotgun (WGS) entry which is preliminary data.</text>
</comment>
<keyword evidence="2" id="KW-1185">Reference proteome</keyword>
<name>A0A9W6DFF5_9FIRM</name>
<sequence>MPTKNVSTNKEAYDILDEIISHIQDITDYSQEFRQKTEKTYDKIELAFLKRLLDTITVLENDSILLKEEFHEIQSKVLVDHTGTNEKTIEREEE</sequence>
<gene>
    <name evidence="1" type="ORF">SH1V18_11340</name>
</gene>
<dbReference type="RefSeq" id="WP_281813174.1">
    <property type="nucleotide sequence ID" value="NZ_BRLB01000001.1"/>
</dbReference>
<protein>
    <submittedName>
        <fullName evidence="1">Uncharacterized protein</fullName>
    </submittedName>
</protein>
<proteinExistence type="predicted"/>
<dbReference type="Proteomes" id="UP001144256">
    <property type="component" value="Unassembled WGS sequence"/>
</dbReference>
<organism evidence="1 2">
    <name type="scientific">Vallitalea longa</name>
    <dbReference type="NCBI Taxonomy" id="2936439"/>
    <lineage>
        <taxon>Bacteria</taxon>
        <taxon>Bacillati</taxon>
        <taxon>Bacillota</taxon>
        <taxon>Clostridia</taxon>
        <taxon>Lachnospirales</taxon>
        <taxon>Vallitaleaceae</taxon>
        <taxon>Vallitalea</taxon>
    </lineage>
</organism>
<accession>A0A9W6DFF5</accession>
<evidence type="ECO:0000313" key="2">
    <source>
        <dbReference type="Proteomes" id="UP001144256"/>
    </source>
</evidence>
<dbReference type="AlphaFoldDB" id="A0A9W6DFF5"/>
<reference evidence="1" key="1">
    <citation type="submission" date="2022-06" db="EMBL/GenBank/DDBJ databases">
        <title>Vallitalea longa sp. nov., an anaerobic bacterium isolated from marine sediment.</title>
        <authorList>
            <person name="Hirano S."/>
            <person name="Terahara T."/>
            <person name="Mori K."/>
            <person name="Hamada M."/>
            <person name="Matsumoto R."/>
            <person name="Kobayashi T."/>
        </authorList>
    </citation>
    <scope>NUCLEOTIDE SEQUENCE</scope>
    <source>
        <strain evidence="1">SH18-1</strain>
    </source>
</reference>